<dbReference type="GO" id="GO:0016787">
    <property type="term" value="F:hydrolase activity"/>
    <property type="evidence" value="ECO:0007669"/>
    <property type="project" value="UniProtKB-KW"/>
</dbReference>
<name>A0AAV1V1Y6_9STRA</name>
<dbReference type="GO" id="GO:0003676">
    <property type="term" value="F:nucleic acid binding"/>
    <property type="evidence" value="ECO:0007669"/>
    <property type="project" value="InterPro"/>
</dbReference>
<dbReference type="InterPro" id="IPR001584">
    <property type="entry name" value="Integrase_cat-core"/>
</dbReference>
<feature type="region of interest" description="Disordered" evidence="3">
    <location>
        <begin position="807"/>
        <end position="826"/>
    </location>
</feature>
<evidence type="ECO:0000313" key="5">
    <source>
        <dbReference type="EMBL" id="CAK7939449.1"/>
    </source>
</evidence>
<dbReference type="InterPro" id="IPR036397">
    <property type="entry name" value="RNaseH_sf"/>
</dbReference>
<feature type="compositionally biased region" description="Acidic residues" evidence="3">
    <location>
        <begin position="328"/>
        <end position="355"/>
    </location>
</feature>
<dbReference type="PANTHER" id="PTHR42648:SF28">
    <property type="entry name" value="TRANSPOSON-ENCODED PROTEIN WITH RIBONUCLEASE H-LIKE AND RETROVIRUS ZINC FINGER-LIKE DOMAINS"/>
    <property type="match status" value="1"/>
</dbReference>
<keyword evidence="2" id="KW-0378">Hydrolase</keyword>
<dbReference type="EMBL" id="CAKLBY020000245">
    <property type="protein sequence ID" value="CAK7939449.1"/>
    <property type="molecule type" value="Genomic_DNA"/>
</dbReference>
<dbReference type="Pfam" id="PF07727">
    <property type="entry name" value="RVT_2"/>
    <property type="match status" value="1"/>
</dbReference>
<accession>A0AAV1V1Y6</accession>
<evidence type="ECO:0000259" key="4">
    <source>
        <dbReference type="PROSITE" id="PS50994"/>
    </source>
</evidence>
<feature type="region of interest" description="Disordered" evidence="3">
    <location>
        <begin position="313"/>
        <end position="389"/>
    </location>
</feature>
<dbReference type="GO" id="GO:0046872">
    <property type="term" value="F:metal ion binding"/>
    <property type="evidence" value="ECO:0007669"/>
    <property type="project" value="UniProtKB-KW"/>
</dbReference>
<gene>
    <name evidence="5" type="ORF">PM001_LOCUS24599</name>
</gene>
<proteinExistence type="predicted"/>
<dbReference type="InterPro" id="IPR057670">
    <property type="entry name" value="SH3_retrovirus"/>
</dbReference>
<organism evidence="5 6">
    <name type="scientific">Peronospora matthiolae</name>
    <dbReference type="NCBI Taxonomy" id="2874970"/>
    <lineage>
        <taxon>Eukaryota</taxon>
        <taxon>Sar</taxon>
        <taxon>Stramenopiles</taxon>
        <taxon>Oomycota</taxon>
        <taxon>Peronosporomycetes</taxon>
        <taxon>Peronosporales</taxon>
        <taxon>Peronosporaceae</taxon>
        <taxon>Peronospora</taxon>
    </lineage>
</organism>
<dbReference type="PANTHER" id="PTHR42648">
    <property type="entry name" value="TRANSPOSASE, PUTATIVE-RELATED"/>
    <property type="match status" value="1"/>
</dbReference>
<keyword evidence="1" id="KW-0479">Metal-binding</keyword>
<evidence type="ECO:0000313" key="6">
    <source>
        <dbReference type="Proteomes" id="UP001162060"/>
    </source>
</evidence>
<evidence type="ECO:0000256" key="1">
    <source>
        <dbReference type="ARBA" id="ARBA00022723"/>
    </source>
</evidence>
<dbReference type="Pfam" id="PF25597">
    <property type="entry name" value="SH3_retrovirus"/>
    <property type="match status" value="2"/>
</dbReference>
<dbReference type="InterPro" id="IPR012337">
    <property type="entry name" value="RNaseH-like_sf"/>
</dbReference>
<dbReference type="GO" id="GO:0015074">
    <property type="term" value="P:DNA integration"/>
    <property type="evidence" value="ECO:0007669"/>
    <property type="project" value="InterPro"/>
</dbReference>
<evidence type="ECO:0000256" key="2">
    <source>
        <dbReference type="ARBA" id="ARBA00022801"/>
    </source>
</evidence>
<dbReference type="AlphaFoldDB" id="A0AAV1V1Y6"/>
<dbReference type="Proteomes" id="UP001162060">
    <property type="component" value="Unassembled WGS sequence"/>
</dbReference>
<sequence>MEMNSLGGSKYLLLIVDEASGCMKGFCLRVKSESENYITRYIKMVQAQFGKKVKLVRHDGAREFTTNSLQEFYENEGIEKQKTVPYAHQTNCTVERAIRTIVTIGRSMLYHDKLEKCFWAEAAMTAIYVKNRLPSPNVMHKTPFEIVHNSKPSVKHMRVFGCQVYILTPKEKRLKWDPKARTGIFLGYEEASKAYRSAFGFSPPTTAEDADDIDFDSLDLDDEAPGQAQYKQTGKRKSRQVWTMKKPILANLKVFGCHAYVQVPQDKRAKFDSKSSLCRFLGYAEHQKSYRFEEVSTGAIKISRDATFMEDKFDEGPRNYNDESSVVEFDDHDEDEEKEEGKTDDDMDSSDDDNEDTRSSKSNIKRHTRTQSLEKATVIPSPKRRTYRGPSLEHVSAAAMDFEAAYIVDSVGETPTTFKSAMESSDSGKWKEACDSEFDSLQRNDTWEIVPLPKGRKAIGCRWVFRVKENQDGEVERFKARLVAKGFSQKFGVDYEETFAPVAKFTSIRVVLSMAAKYGLMLHQMDVKTAFLNGSLNEDIYMDQPDGYLDTTQPDYVCKLKRSLYGLKQSPRMWNQTIDGFMIKMGFEKCESDHCIYIKRDDQDMILVVLYVDDLILASSNNELLKSTKIALSKRFEMTDLGELDYFLGMEIKNDRKTGMVTVQQTKFLKSVLTKFGMDNSKPVKTPQDPGLKLTKNMCEQECKHEDTMCNVPYRSAVGGIMYLMVATRPDLAAAVGSLSQFSSDPCPTHWQALKRVLRYLQATPNHGLEFTREEGSRICGYTDADWAGDIESRRSTSCCIVDRSEESGANGAERPKRVEQKILAQ</sequence>
<dbReference type="PROSITE" id="PS50994">
    <property type="entry name" value="INTEGRASE"/>
    <property type="match status" value="1"/>
</dbReference>
<dbReference type="InterPro" id="IPR039537">
    <property type="entry name" value="Retrotran_Ty1/copia-like"/>
</dbReference>
<feature type="compositionally biased region" description="Basic and acidic residues" evidence="3">
    <location>
        <begin position="814"/>
        <end position="826"/>
    </location>
</feature>
<dbReference type="SUPFAM" id="SSF56672">
    <property type="entry name" value="DNA/RNA polymerases"/>
    <property type="match status" value="1"/>
</dbReference>
<dbReference type="SUPFAM" id="SSF53098">
    <property type="entry name" value="Ribonuclease H-like"/>
    <property type="match status" value="1"/>
</dbReference>
<evidence type="ECO:0000256" key="3">
    <source>
        <dbReference type="SAM" id="MobiDB-lite"/>
    </source>
</evidence>
<reference evidence="5" key="1">
    <citation type="submission" date="2024-01" db="EMBL/GenBank/DDBJ databases">
        <authorList>
            <person name="Webb A."/>
        </authorList>
    </citation>
    <scope>NUCLEOTIDE SEQUENCE</scope>
    <source>
        <strain evidence="5">Pm1</strain>
    </source>
</reference>
<dbReference type="Gene3D" id="3.30.420.10">
    <property type="entry name" value="Ribonuclease H-like superfamily/Ribonuclease H"/>
    <property type="match status" value="1"/>
</dbReference>
<protein>
    <recommendedName>
        <fullName evidence="4">Integrase catalytic domain-containing protein</fullName>
    </recommendedName>
</protein>
<feature type="domain" description="Integrase catalytic" evidence="4">
    <location>
        <begin position="1"/>
        <end position="151"/>
    </location>
</feature>
<comment type="caution">
    <text evidence="5">The sequence shown here is derived from an EMBL/GenBank/DDBJ whole genome shotgun (WGS) entry which is preliminary data.</text>
</comment>
<dbReference type="InterPro" id="IPR013103">
    <property type="entry name" value="RVT_2"/>
</dbReference>
<dbReference type="InterPro" id="IPR043502">
    <property type="entry name" value="DNA/RNA_pol_sf"/>
</dbReference>